<feature type="transmembrane region" description="Helical" evidence="10">
    <location>
        <begin position="57"/>
        <end position="78"/>
    </location>
</feature>
<dbReference type="SUPFAM" id="SSF103481">
    <property type="entry name" value="Multidrug resistance efflux transporter EmrE"/>
    <property type="match status" value="1"/>
</dbReference>
<gene>
    <name evidence="11" type="ordered locus">Nwi_2320</name>
</gene>
<name>Q3SQ67_NITWN</name>
<keyword evidence="3" id="KW-1003">Cell membrane</keyword>
<dbReference type="HOGENOM" id="CLU_133067_1_2_5"/>
<dbReference type="EMBL" id="CP000115">
    <property type="protein sequence ID" value="ABA05574.1"/>
    <property type="molecule type" value="Genomic_DNA"/>
</dbReference>
<keyword evidence="2" id="KW-0813">Transport</keyword>
<evidence type="ECO:0000256" key="9">
    <source>
        <dbReference type="RuleBase" id="RU003942"/>
    </source>
</evidence>
<dbReference type="PANTHER" id="PTHR30561:SF0">
    <property type="entry name" value="GUANIDINIUM EXPORTER"/>
    <property type="match status" value="1"/>
</dbReference>
<dbReference type="InterPro" id="IPR037185">
    <property type="entry name" value="EmrE-like"/>
</dbReference>
<accession>Q3SQ67</accession>
<evidence type="ECO:0000256" key="2">
    <source>
        <dbReference type="ARBA" id="ARBA00022448"/>
    </source>
</evidence>
<dbReference type="KEGG" id="nwi:Nwi_2320"/>
<comment type="subcellular location">
    <subcellularLocation>
        <location evidence="1 9">Cell membrane</location>
        <topology evidence="1 9">Multi-pass membrane protein</topology>
    </subcellularLocation>
</comment>
<evidence type="ECO:0000256" key="10">
    <source>
        <dbReference type="SAM" id="Phobius"/>
    </source>
</evidence>
<organism evidence="11 12">
    <name type="scientific">Nitrobacter winogradskyi (strain ATCC 25391 / DSM 10237 / CIP 104748 / NCIMB 11846 / Nb-255)</name>
    <dbReference type="NCBI Taxonomy" id="323098"/>
    <lineage>
        <taxon>Bacteria</taxon>
        <taxon>Pseudomonadati</taxon>
        <taxon>Pseudomonadota</taxon>
        <taxon>Alphaproteobacteria</taxon>
        <taxon>Hyphomicrobiales</taxon>
        <taxon>Nitrobacteraceae</taxon>
        <taxon>Nitrobacter</taxon>
    </lineage>
</organism>
<dbReference type="OrthoDB" id="9808638at2"/>
<dbReference type="AlphaFoldDB" id="Q3SQ67"/>
<sequence>MSWLYLFLAGLAETGWAIGLKYTDGFTRLWPSVFTGLGMALSFMLLSIAIRTLPVGTAYAIWTGIGATGTALLGMWLFSEPATIARFACLGLIIIGMVGLKVVSPA</sequence>
<evidence type="ECO:0000256" key="1">
    <source>
        <dbReference type="ARBA" id="ARBA00004651"/>
    </source>
</evidence>
<dbReference type="InterPro" id="IPR045324">
    <property type="entry name" value="Small_multidrug_res"/>
</dbReference>
<protein>
    <recommendedName>
        <fullName evidence="8">Guanidinium exporter</fullName>
    </recommendedName>
</protein>
<keyword evidence="6 10" id="KW-0472">Membrane</keyword>
<dbReference type="GO" id="GO:0022857">
    <property type="term" value="F:transmembrane transporter activity"/>
    <property type="evidence" value="ECO:0007669"/>
    <property type="project" value="InterPro"/>
</dbReference>
<dbReference type="GO" id="GO:1990961">
    <property type="term" value="P:xenobiotic detoxification by transmembrane export across the plasma membrane"/>
    <property type="evidence" value="ECO:0007669"/>
    <property type="project" value="UniProtKB-ARBA"/>
</dbReference>
<feature type="transmembrane region" description="Helical" evidence="10">
    <location>
        <begin position="84"/>
        <end position="103"/>
    </location>
</feature>
<evidence type="ECO:0000256" key="5">
    <source>
        <dbReference type="ARBA" id="ARBA00022989"/>
    </source>
</evidence>
<dbReference type="InterPro" id="IPR000390">
    <property type="entry name" value="Small_drug/metabolite_transptr"/>
</dbReference>
<dbReference type="eggNOG" id="COG2076">
    <property type="taxonomic scope" value="Bacteria"/>
</dbReference>
<dbReference type="Gene3D" id="1.10.3730.20">
    <property type="match status" value="1"/>
</dbReference>
<evidence type="ECO:0000256" key="8">
    <source>
        <dbReference type="ARBA" id="ARBA00039168"/>
    </source>
</evidence>
<evidence type="ECO:0000256" key="7">
    <source>
        <dbReference type="ARBA" id="ARBA00038151"/>
    </source>
</evidence>
<dbReference type="FunFam" id="1.10.3730.20:FF:000001">
    <property type="entry name" value="Quaternary ammonium compound resistance transporter SugE"/>
    <property type="match status" value="1"/>
</dbReference>
<dbReference type="STRING" id="323098.Nwi_2320"/>
<dbReference type="PANTHER" id="PTHR30561">
    <property type="entry name" value="SMR FAMILY PROTON-DEPENDENT DRUG EFFLUX TRANSPORTER SUGE"/>
    <property type="match status" value="1"/>
</dbReference>
<evidence type="ECO:0000256" key="3">
    <source>
        <dbReference type="ARBA" id="ARBA00022475"/>
    </source>
</evidence>
<evidence type="ECO:0000313" key="11">
    <source>
        <dbReference type="EMBL" id="ABA05574.1"/>
    </source>
</evidence>
<keyword evidence="4 9" id="KW-0812">Transmembrane</keyword>
<evidence type="ECO:0000256" key="6">
    <source>
        <dbReference type="ARBA" id="ARBA00023136"/>
    </source>
</evidence>
<dbReference type="RefSeq" id="WP_011315539.1">
    <property type="nucleotide sequence ID" value="NC_007406.1"/>
</dbReference>
<evidence type="ECO:0000256" key="4">
    <source>
        <dbReference type="ARBA" id="ARBA00022692"/>
    </source>
</evidence>
<evidence type="ECO:0000313" key="12">
    <source>
        <dbReference type="Proteomes" id="UP000002531"/>
    </source>
</evidence>
<reference evidence="11 12" key="1">
    <citation type="journal article" date="2006" name="Appl. Environ. Microbiol.">
        <title>Genome sequence of the chemolithoautotrophic nitrite-oxidizing bacterium Nitrobacter winogradskyi Nb-255.</title>
        <authorList>
            <person name="Starkenburg S.R."/>
            <person name="Chain P.S."/>
            <person name="Sayavedra-Soto L.A."/>
            <person name="Hauser L."/>
            <person name="Land M.L."/>
            <person name="Larimer F.W."/>
            <person name="Malfatti S.A."/>
            <person name="Klotz M.G."/>
            <person name="Bottomley P.J."/>
            <person name="Arp D.J."/>
            <person name="Hickey W.J."/>
        </authorList>
    </citation>
    <scope>NUCLEOTIDE SEQUENCE [LARGE SCALE GENOMIC DNA]</scope>
    <source>
        <strain evidence="12">ATCC 25391 / DSM 10237 / CIP 104748 / NCIMB 11846 / Nb-255</strain>
    </source>
</reference>
<proteinExistence type="inferred from homology"/>
<feature type="transmembrane region" description="Helical" evidence="10">
    <location>
        <begin position="33"/>
        <end position="50"/>
    </location>
</feature>
<comment type="similarity">
    <text evidence="7">Belongs to the drug/metabolite transporter (DMT) superfamily. Small multidrug resistance (SMR) (TC 2.A.7.1) family. Gdx/SugE subfamily.</text>
</comment>
<dbReference type="Proteomes" id="UP000002531">
    <property type="component" value="Chromosome"/>
</dbReference>
<dbReference type="GO" id="GO:0005886">
    <property type="term" value="C:plasma membrane"/>
    <property type="evidence" value="ECO:0007669"/>
    <property type="project" value="UniProtKB-SubCell"/>
</dbReference>
<dbReference type="Pfam" id="PF00893">
    <property type="entry name" value="Multi_Drug_Res"/>
    <property type="match status" value="1"/>
</dbReference>
<keyword evidence="5 10" id="KW-1133">Transmembrane helix</keyword>
<keyword evidence="12" id="KW-1185">Reference proteome</keyword>